<evidence type="ECO:0000256" key="1">
    <source>
        <dbReference type="SAM" id="MobiDB-lite"/>
    </source>
</evidence>
<evidence type="ECO:0000313" key="2">
    <source>
        <dbReference type="EnsemblMetazoa" id="AALFPA23_008648.P11716"/>
    </source>
</evidence>
<proteinExistence type="predicted"/>
<keyword evidence="3" id="KW-1185">Reference proteome</keyword>
<evidence type="ECO:0000313" key="3">
    <source>
        <dbReference type="Proteomes" id="UP000069940"/>
    </source>
</evidence>
<dbReference type="EnsemblMetazoa" id="AALFPA23_008648.R11716">
    <property type="protein sequence ID" value="AALFPA23_008648.P11716"/>
    <property type="gene ID" value="AALFPA23_008648"/>
</dbReference>
<reference evidence="3" key="1">
    <citation type="journal article" date="2015" name="Proc. Natl. Acad. Sci. U.S.A.">
        <title>Genome sequence of the Asian Tiger mosquito, Aedes albopictus, reveals insights into its biology, genetics, and evolution.</title>
        <authorList>
            <person name="Chen X.G."/>
            <person name="Jiang X."/>
            <person name="Gu J."/>
            <person name="Xu M."/>
            <person name="Wu Y."/>
            <person name="Deng Y."/>
            <person name="Zhang C."/>
            <person name="Bonizzoni M."/>
            <person name="Dermauw W."/>
            <person name="Vontas J."/>
            <person name="Armbruster P."/>
            <person name="Huang X."/>
            <person name="Yang Y."/>
            <person name="Zhang H."/>
            <person name="He W."/>
            <person name="Peng H."/>
            <person name="Liu Y."/>
            <person name="Wu K."/>
            <person name="Chen J."/>
            <person name="Lirakis M."/>
            <person name="Topalis P."/>
            <person name="Van Leeuwen T."/>
            <person name="Hall A.B."/>
            <person name="Jiang X."/>
            <person name="Thorpe C."/>
            <person name="Mueller R.L."/>
            <person name="Sun C."/>
            <person name="Waterhouse R.M."/>
            <person name="Yan G."/>
            <person name="Tu Z.J."/>
            <person name="Fang X."/>
            <person name="James A.A."/>
        </authorList>
    </citation>
    <scope>NUCLEOTIDE SEQUENCE [LARGE SCALE GENOMIC DNA]</scope>
    <source>
        <strain evidence="3">Foshan</strain>
    </source>
</reference>
<sequence>MLRSAPRGDEEALIAASWCFRGTQCSPGRRKAPVTTFKSHRASREDEDVGGWVFWYKFSIRPVPAWAQRSETSGPAAPTPGTLVRVRHAGEAMRGKSMTSHPGHPGCGSATRRRAESITVGRRALGLGFVAGGSSDWQLPTLAPWAGSATRGKASPILTKVQYEENREVPIPGTLDGQVLHR</sequence>
<protein>
    <recommendedName>
        <fullName evidence="4">Secreted protein</fullName>
    </recommendedName>
</protein>
<name>A0ABM1YFB6_AEDAL</name>
<dbReference type="GeneID" id="134284442"/>
<accession>A0ABM1YFB6</accession>
<organism evidence="2 3">
    <name type="scientific">Aedes albopictus</name>
    <name type="common">Asian tiger mosquito</name>
    <name type="synonym">Stegomyia albopicta</name>
    <dbReference type="NCBI Taxonomy" id="7160"/>
    <lineage>
        <taxon>Eukaryota</taxon>
        <taxon>Metazoa</taxon>
        <taxon>Ecdysozoa</taxon>
        <taxon>Arthropoda</taxon>
        <taxon>Hexapoda</taxon>
        <taxon>Insecta</taxon>
        <taxon>Pterygota</taxon>
        <taxon>Neoptera</taxon>
        <taxon>Endopterygota</taxon>
        <taxon>Diptera</taxon>
        <taxon>Nematocera</taxon>
        <taxon>Culicoidea</taxon>
        <taxon>Culicidae</taxon>
        <taxon>Culicinae</taxon>
        <taxon>Aedini</taxon>
        <taxon>Aedes</taxon>
        <taxon>Stegomyia</taxon>
    </lineage>
</organism>
<dbReference type="Proteomes" id="UP000069940">
    <property type="component" value="Unassembled WGS sequence"/>
</dbReference>
<dbReference type="RefSeq" id="XP_062699276.1">
    <property type="nucleotide sequence ID" value="XM_062843292.1"/>
</dbReference>
<feature type="region of interest" description="Disordered" evidence="1">
    <location>
        <begin position="92"/>
        <end position="115"/>
    </location>
</feature>
<reference evidence="2" key="2">
    <citation type="submission" date="2025-05" db="UniProtKB">
        <authorList>
            <consortium name="EnsemblMetazoa"/>
        </authorList>
    </citation>
    <scope>IDENTIFICATION</scope>
    <source>
        <strain evidence="2">Foshan</strain>
    </source>
</reference>
<evidence type="ECO:0008006" key="4">
    <source>
        <dbReference type="Google" id="ProtNLM"/>
    </source>
</evidence>